<proteinExistence type="predicted"/>
<dbReference type="PANTHER" id="PTHR23106">
    <property type="entry name" value="ANGIOGENIC FACTOR WITH G PATCH AND FHA DOMAINS 1"/>
    <property type="match status" value="1"/>
</dbReference>
<name>A0A183INI2_9BILA</name>
<evidence type="ECO:0000256" key="1">
    <source>
        <dbReference type="SAM" id="MobiDB-lite"/>
    </source>
</evidence>
<feature type="region of interest" description="Disordered" evidence="1">
    <location>
        <begin position="421"/>
        <end position="442"/>
    </location>
</feature>
<reference evidence="5" key="1">
    <citation type="submission" date="2016-06" db="UniProtKB">
        <authorList>
            <consortium name="WormBaseParasite"/>
        </authorList>
    </citation>
    <scope>IDENTIFICATION</scope>
</reference>
<dbReference type="GO" id="GO:0003676">
    <property type="term" value="F:nucleic acid binding"/>
    <property type="evidence" value="ECO:0007669"/>
    <property type="project" value="InterPro"/>
</dbReference>
<dbReference type="SMART" id="SM00443">
    <property type="entry name" value="G_patch"/>
    <property type="match status" value="1"/>
</dbReference>
<feature type="domain" description="G-patch" evidence="2">
    <location>
        <begin position="380"/>
        <end position="426"/>
    </location>
</feature>
<reference evidence="3 4" key="2">
    <citation type="submission" date="2018-11" db="EMBL/GenBank/DDBJ databases">
        <authorList>
            <consortium name="Pathogen Informatics"/>
        </authorList>
    </citation>
    <scope>NUCLEOTIDE SEQUENCE [LARGE SCALE GENOMIC DNA]</scope>
</reference>
<dbReference type="Gene3D" id="2.60.200.20">
    <property type="match status" value="1"/>
</dbReference>
<dbReference type="PROSITE" id="PS50174">
    <property type="entry name" value="G_PATCH"/>
    <property type="match status" value="1"/>
</dbReference>
<dbReference type="Proteomes" id="UP000270296">
    <property type="component" value="Unassembled WGS sequence"/>
</dbReference>
<dbReference type="AlphaFoldDB" id="A0A183INI2"/>
<dbReference type="EMBL" id="UZAM01008804">
    <property type="protein sequence ID" value="VDP06488.1"/>
    <property type="molecule type" value="Genomic_DNA"/>
</dbReference>
<dbReference type="InterPro" id="IPR000467">
    <property type="entry name" value="G_patch_dom"/>
</dbReference>
<accession>A0A183INI2</accession>
<dbReference type="Pfam" id="PF00498">
    <property type="entry name" value="FHA"/>
    <property type="match status" value="1"/>
</dbReference>
<evidence type="ECO:0000313" key="5">
    <source>
        <dbReference type="WBParaSite" id="SBAD_0000538801-mRNA-1"/>
    </source>
</evidence>
<dbReference type="SUPFAM" id="SSF49879">
    <property type="entry name" value="SMAD/FHA domain"/>
    <property type="match status" value="1"/>
</dbReference>
<organism evidence="5">
    <name type="scientific">Soboliphyme baturini</name>
    <dbReference type="NCBI Taxonomy" id="241478"/>
    <lineage>
        <taxon>Eukaryota</taxon>
        <taxon>Metazoa</taxon>
        <taxon>Ecdysozoa</taxon>
        <taxon>Nematoda</taxon>
        <taxon>Enoplea</taxon>
        <taxon>Dorylaimia</taxon>
        <taxon>Dioctophymatida</taxon>
        <taxon>Dioctophymatoidea</taxon>
        <taxon>Soboliphymatidae</taxon>
        <taxon>Soboliphyme</taxon>
    </lineage>
</organism>
<keyword evidence="4" id="KW-1185">Reference proteome</keyword>
<dbReference type="PANTHER" id="PTHR23106:SF24">
    <property type="entry name" value="ANGIOGENIC FACTOR WITH G PATCH AND FHA DOMAINS 1"/>
    <property type="match status" value="1"/>
</dbReference>
<feature type="compositionally biased region" description="Low complexity" evidence="1">
    <location>
        <begin position="421"/>
        <end position="431"/>
    </location>
</feature>
<dbReference type="Pfam" id="PF01585">
    <property type="entry name" value="G-patch"/>
    <property type="match status" value="1"/>
</dbReference>
<gene>
    <name evidence="3" type="ORF">SBAD_LOCUS5178</name>
</gene>
<protein>
    <submittedName>
        <fullName evidence="5">G-patch domain-containing protein</fullName>
    </submittedName>
</protein>
<dbReference type="WBParaSite" id="SBAD_0000538801-mRNA-1">
    <property type="protein sequence ID" value="SBAD_0000538801-mRNA-1"/>
    <property type="gene ID" value="SBAD_0000538801"/>
</dbReference>
<evidence type="ECO:0000313" key="3">
    <source>
        <dbReference type="EMBL" id="VDP06488.1"/>
    </source>
</evidence>
<sequence length="454" mass="51050">MVLDNELFRLLRTLTSVVQLFVRNFTISQSQFGPGYHLYKDKLNPLLNIAALVTATALQTNAENTFDFVEALNVYYCRETGYFFKPGGYDFYHAASQYCYRYDQATGSAEWIYNEHWSEDVGCLIDLNVYEVLQDILETVVRNEANVDAQSHDIPLDSYSYGDMTSDYMQATEDNIIPCIRAVVVNSEVLDQGTFFVITVQGALIGRDSHCDVVLTDKGVLPEHCRVEYDEDGQCYVLNIPEQHSVRKLSVSTETASDPHLLKHLDLLFIGRCTLCMHIHRGFNTCVDCEPGLMKLAPKPEATLCTVKLGREKMRRKELRLLKQKYGLTGPSNPQHILPSSSFSYVDRAKIRRRIIGSDNPYADSTKPVIVSSVRKPVSAETKGFKMLTKMGWQKGESLGKHGVGIKEPICLLANVGSAGLGSTSGSSVATDDPNEAKRRLRWTKAKERYERID</sequence>
<evidence type="ECO:0000259" key="2">
    <source>
        <dbReference type="PROSITE" id="PS50174"/>
    </source>
</evidence>
<dbReference type="InterPro" id="IPR008984">
    <property type="entry name" value="SMAD_FHA_dom_sf"/>
</dbReference>
<dbReference type="InterPro" id="IPR000253">
    <property type="entry name" value="FHA_dom"/>
</dbReference>
<evidence type="ECO:0000313" key="4">
    <source>
        <dbReference type="Proteomes" id="UP000270296"/>
    </source>
</evidence>
<dbReference type="InterPro" id="IPR053027">
    <property type="entry name" value="AGGF1"/>
</dbReference>
<dbReference type="OrthoDB" id="2538319at2759"/>